<dbReference type="Proteomes" id="UP000541154">
    <property type="component" value="Unassembled WGS sequence"/>
</dbReference>
<reference evidence="2" key="2">
    <citation type="submission" date="2019-04" db="EMBL/GenBank/DDBJ databases">
        <title>Friends and foes A comparative genomics studyof 23 Aspergillus species from section Flavi.</title>
        <authorList>
            <consortium name="DOE Joint Genome Institute"/>
            <person name="Kjaerbolling I."/>
            <person name="Vesth T."/>
            <person name="Frisvad J.C."/>
            <person name="Nybo J.L."/>
            <person name="Theobald S."/>
            <person name="Kildgaard S."/>
            <person name="Isbrandt T."/>
            <person name="Kuo A."/>
            <person name="Sato A."/>
            <person name="Lyhne E.K."/>
            <person name="Kogle M.E."/>
            <person name="Wiebenga A."/>
            <person name="Kun R.S."/>
            <person name="Lubbers R.J."/>
            <person name="Makela M.R."/>
            <person name="Barry K."/>
            <person name="Chovatia M."/>
            <person name="Clum A."/>
            <person name="Daum C."/>
            <person name="Haridas S."/>
            <person name="He G."/>
            <person name="LaButti K."/>
            <person name="Lipzen A."/>
            <person name="Mondo S."/>
            <person name="Riley R."/>
            <person name="Salamov A."/>
            <person name="Simmons B.A."/>
            <person name="Magnuson J.K."/>
            <person name="Henrissat B."/>
            <person name="Mortensen U.H."/>
            <person name="Larsen T.O."/>
            <person name="Devries R.P."/>
            <person name="Grigoriev I.V."/>
            <person name="Machida M."/>
            <person name="Baker S.E."/>
            <person name="Andersen M.R."/>
        </authorList>
    </citation>
    <scope>NUCLEOTIDE SEQUENCE [LARGE SCALE GENOMIC DNA]</scope>
    <source>
        <strain evidence="2">IBT 14317</strain>
    </source>
</reference>
<evidence type="ECO:0000313" key="2">
    <source>
        <dbReference type="EMBL" id="KAE8395225.1"/>
    </source>
</evidence>
<sequence>MRLHQVLMFGAGLIMGANAYEFTVYNNVFDCNANKDSKYKIYEGNADTCIALGKAPPSDAKCSLYTDGGFADPAACGDDGFYGDSLFFNSLKTQVLGSNTCWECELFTDWSCEIPVNLQTDDKCQAYGGHGIGGVKCGPAKKLGGC</sequence>
<accession>A0A5N7CMA4</accession>
<name>A0A5N7CMA4_PETAA</name>
<feature type="chain" id="PRO_5043207880" evidence="1">
    <location>
        <begin position="20"/>
        <end position="146"/>
    </location>
</feature>
<accession>A0A8H5ZW03</accession>
<protein>
    <submittedName>
        <fullName evidence="2">Uncharacterized protein</fullName>
    </submittedName>
</protein>
<evidence type="ECO:0000256" key="1">
    <source>
        <dbReference type="SAM" id="SignalP"/>
    </source>
</evidence>
<dbReference type="Proteomes" id="UP000326877">
    <property type="component" value="Unassembled WGS sequence"/>
</dbReference>
<reference evidence="3 4" key="1">
    <citation type="submission" date="2019-04" db="EMBL/GenBank/DDBJ databases">
        <title>Aspergillus burnettii sp. nov., novel species from soil in southeast Queensland.</title>
        <authorList>
            <person name="Gilchrist C.L.M."/>
            <person name="Pitt J.I."/>
            <person name="Lange L."/>
            <person name="Lacey H.J."/>
            <person name="Vuong D."/>
            <person name="Midgley D.J."/>
            <person name="Greenfield P."/>
            <person name="Bradbury M."/>
            <person name="Lacey E."/>
            <person name="Busk P.K."/>
            <person name="Pilgaard B."/>
            <person name="Chooi Y.H."/>
            <person name="Piggott A.M."/>
        </authorList>
    </citation>
    <scope>NUCLEOTIDE SEQUENCE [LARGE SCALE GENOMIC DNA]</scope>
    <source>
        <strain evidence="3 4">FRR 5400</strain>
    </source>
</reference>
<accession>A0A5N6G5M9</accession>
<dbReference type="EMBL" id="ML735219">
    <property type="protein sequence ID" value="KAE8395225.1"/>
    <property type="molecule type" value="Genomic_DNA"/>
</dbReference>
<dbReference type="EMBL" id="SPNV01000262">
    <property type="protein sequence ID" value="KAF5857351.1"/>
    <property type="molecule type" value="Genomic_DNA"/>
</dbReference>
<organism evidence="2">
    <name type="scientific">Petromyces alliaceus</name>
    <name type="common">Aspergillus alliaceus</name>
    <dbReference type="NCBI Taxonomy" id="209559"/>
    <lineage>
        <taxon>Eukaryota</taxon>
        <taxon>Fungi</taxon>
        <taxon>Dikarya</taxon>
        <taxon>Ascomycota</taxon>
        <taxon>Pezizomycotina</taxon>
        <taxon>Eurotiomycetes</taxon>
        <taxon>Eurotiomycetidae</taxon>
        <taxon>Eurotiales</taxon>
        <taxon>Aspergillaceae</taxon>
        <taxon>Aspergillus</taxon>
        <taxon>Aspergillus subgen. Circumdati</taxon>
    </lineage>
</organism>
<dbReference type="OrthoDB" id="5402146at2759"/>
<evidence type="ECO:0000313" key="3">
    <source>
        <dbReference type="EMBL" id="KAF5857351.1"/>
    </source>
</evidence>
<dbReference type="AlphaFoldDB" id="A0A5N7CMA4"/>
<keyword evidence="4" id="KW-1185">Reference proteome</keyword>
<keyword evidence="1" id="KW-0732">Signal</keyword>
<evidence type="ECO:0000313" key="4">
    <source>
        <dbReference type="Proteomes" id="UP000541154"/>
    </source>
</evidence>
<proteinExistence type="predicted"/>
<gene>
    <name evidence="2" type="ORF">BDV23DRAFT_178747</name>
    <name evidence="3" type="ORF">ETB97_005930</name>
</gene>
<feature type="signal peptide" evidence="1">
    <location>
        <begin position="1"/>
        <end position="19"/>
    </location>
</feature>